<dbReference type="InterPro" id="IPR050616">
    <property type="entry name" value="CPA3_Na-H_Antiporter_A"/>
</dbReference>
<dbReference type="InterPro" id="IPR007182">
    <property type="entry name" value="MnhB"/>
</dbReference>
<dbReference type="InterPro" id="IPR046806">
    <property type="entry name" value="MrpA_C/MbhE"/>
</dbReference>
<accession>A0A443KB32</accession>
<reference evidence="20 21" key="1">
    <citation type="submission" date="2019-01" db="EMBL/GenBank/DDBJ databases">
        <title>Sinorhodobacter populi sp. nov. isolated from the symptomatic bark tissue of Populus euramericana canker.</title>
        <authorList>
            <person name="Xu G."/>
        </authorList>
    </citation>
    <scope>NUCLEOTIDE SEQUENCE [LARGE SCALE GENOMIC DNA]</scope>
    <source>
        <strain evidence="17 22">2D-5</strain>
        <strain evidence="19 21">D19-10-3-21</strain>
        <strain evidence="18 20">SK2B-1</strain>
    </source>
</reference>
<evidence type="ECO:0000256" key="8">
    <source>
        <dbReference type="ARBA" id="ARBA00023065"/>
    </source>
</evidence>
<evidence type="ECO:0000259" key="16">
    <source>
        <dbReference type="Pfam" id="PF20501"/>
    </source>
</evidence>
<dbReference type="RefSeq" id="WP_128208166.1">
    <property type="nucleotide sequence ID" value="NZ_JBHRSO010000039.1"/>
</dbReference>
<dbReference type="NCBIfam" id="NF009288">
    <property type="entry name" value="PRK12648.1"/>
    <property type="match status" value="1"/>
</dbReference>
<feature type="domain" description="MrpA C-terminal/MbhD" evidence="15">
    <location>
        <begin position="621"/>
        <end position="684"/>
    </location>
</feature>
<evidence type="ECO:0000313" key="17">
    <source>
        <dbReference type="EMBL" id="RWR12685.1"/>
    </source>
</evidence>
<dbReference type="Pfam" id="PF04039">
    <property type="entry name" value="MnhB"/>
    <property type="match status" value="1"/>
</dbReference>
<accession>A0A451GC13</accession>
<dbReference type="AlphaFoldDB" id="A0A443JPS7"/>
<feature type="transmembrane region" description="Helical" evidence="11">
    <location>
        <begin position="113"/>
        <end position="131"/>
    </location>
</feature>
<dbReference type="GO" id="GO:0006811">
    <property type="term" value="P:monoatomic ion transport"/>
    <property type="evidence" value="ECO:0007669"/>
    <property type="project" value="UniProtKB-KW"/>
</dbReference>
<feature type="transmembrane region" description="Helical" evidence="11">
    <location>
        <begin position="803"/>
        <end position="826"/>
    </location>
</feature>
<evidence type="ECO:0000256" key="11">
    <source>
        <dbReference type="SAM" id="Phobius"/>
    </source>
</evidence>
<feature type="transmembrane region" description="Helical" evidence="11">
    <location>
        <begin position="326"/>
        <end position="350"/>
    </location>
</feature>
<feature type="transmembrane region" description="Helical" evidence="11">
    <location>
        <begin position="765"/>
        <end position="782"/>
    </location>
</feature>
<keyword evidence="5" id="KW-1003">Cell membrane</keyword>
<feature type="transmembrane region" description="Helical" evidence="11">
    <location>
        <begin position="371"/>
        <end position="394"/>
    </location>
</feature>
<evidence type="ECO:0000256" key="3">
    <source>
        <dbReference type="ARBA" id="ARBA00022448"/>
    </source>
</evidence>
<gene>
    <name evidence="18" type="ORF">D2T30_06050</name>
    <name evidence="19" type="ORF">D2T31_09100</name>
    <name evidence="17" type="ORF">D2T33_08205</name>
</gene>
<feature type="transmembrane region" description="Helical" evidence="11">
    <location>
        <begin position="137"/>
        <end position="155"/>
    </location>
</feature>
<name>A0A443JPS7_9RHOB</name>
<keyword evidence="8" id="KW-0406">Ion transport</keyword>
<feature type="transmembrane region" description="Helical" evidence="11">
    <location>
        <begin position="58"/>
        <end position="76"/>
    </location>
</feature>
<reference evidence="20 21" key="2">
    <citation type="submission" date="2019-01" db="EMBL/GenBank/DDBJ databases">
        <authorList>
            <person name="Li Y."/>
        </authorList>
    </citation>
    <scope>NUCLEOTIDE SEQUENCE [LARGE SCALE GENOMIC DNA]</scope>
    <source>
        <strain evidence="17 22">2D-5</strain>
        <strain evidence="19 21">D19-10-3-21</strain>
        <strain evidence="18 20">SK2B-1</strain>
    </source>
</reference>
<feature type="transmembrane region" description="Helical" evidence="11">
    <location>
        <begin position="916"/>
        <end position="939"/>
    </location>
</feature>
<comment type="caution">
    <text evidence="18">The sequence shown here is derived from an EMBL/GenBank/DDBJ whole genome shotgun (WGS) entry which is preliminary data.</text>
</comment>
<feature type="transmembrane region" description="Helical" evidence="11">
    <location>
        <begin position="167"/>
        <end position="189"/>
    </location>
</feature>
<dbReference type="Proteomes" id="UP000285295">
    <property type="component" value="Unassembled WGS sequence"/>
</dbReference>
<dbReference type="InterPro" id="IPR025383">
    <property type="entry name" value="MrpA_C/MbhD"/>
</dbReference>
<feature type="transmembrane region" description="Helical" evidence="11">
    <location>
        <begin position="580"/>
        <end position="603"/>
    </location>
</feature>
<feature type="transmembrane region" description="Helical" evidence="11">
    <location>
        <begin position="414"/>
        <end position="442"/>
    </location>
</feature>
<dbReference type="PANTHER" id="PTHR43373">
    <property type="entry name" value="NA(+)/H(+) ANTIPORTER SUBUNIT"/>
    <property type="match status" value="1"/>
</dbReference>
<feature type="transmembrane region" description="Helical" evidence="11">
    <location>
        <begin position="838"/>
        <end position="856"/>
    </location>
</feature>
<comment type="subcellular location">
    <subcellularLocation>
        <location evidence="2">Cell membrane</location>
        <topology evidence="2">Multi-pass membrane protein</topology>
    </subcellularLocation>
    <subcellularLocation>
        <location evidence="10">Membrane</location>
        <topology evidence="10">Multi-pass membrane protein</topology>
    </subcellularLocation>
</comment>
<evidence type="ECO:0000256" key="1">
    <source>
        <dbReference type="ARBA" id="ARBA00002378"/>
    </source>
</evidence>
<keyword evidence="9 11" id="KW-0472">Membrane</keyword>
<keyword evidence="6 10" id="KW-0812">Transmembrane</keyword>
<dbReference type="EMBL" id="SAUX01000009">
    <property type="protein sequence ID" value="RWR30041.1"/>
    <property type="molecule type" value="Genomic_DNA"/>
</dbReference>
<evidence type="ECO:0000256" key="4">
    <source>
        <dbReference type="ARBA" id="ARBA00022449"/>
    </source>
</evidence>
<evidence type="ECO:0000256" key="9">
    <source>
        <dbReference type="ARBA" id="ARBA00023136"/>
    </source>
</evidence>
<feature type="transmembrane region" description="Helical" evidence="11">
    <location>
        <begin position="661"/>
        <end position="682"/>
    </location>
</feature>
<dbReference type="EMBL" id="SAUW01000007">
    <property type="protein sequence ID" value="RWR12685.1"/>
    <property type="molecule type" value="Genomic_DNA"/>
</dbReference>
<dbReference type="Pfam" id="PF13244">
    <property type="entry name" value="MbhD"/>
    <property type="match status" value="1"/>
</dbReference>
<evidence type="ECO:0000256" key="2">
    <source>
        <dbReference type="ARBA" id="ARBA00004651"/>
    </source>
</evidence>
<keyword evidence="4" id="KW-0050">Antiport</keyword>
<evidence type="ECO:0000256" key="6">
    <source>
        <dbReference type="ARBA" id="ARBA00022692"/>
    </source>
</evidence>
<accession>A0A443JPS7</accession>
<evidence type="ECO:0000256" key="10">
    <source>
        <dbReference type="RuleBase" id="RU000320"/>
    </source>
</evidence>
<evidence type="ECO:0000313" key="21">
    <source>
        <dbReference type="Proteomes" id="UP000285295"/>
    </source>
</evidence>
<dbReference type="PANTHER" id="PTHR43373:SF1">
    <property type="entry name" value="NA(+)_H(+) ANTIPORTER SUBUNIT A"/>
    <property type="match status" value="1"/>
</dbReference>
<keyword evidence="22" id="KW-1185">Reference proteome</keyword>
<keyword evidence="7 11" id="KW-1133">Transmembrane helix</keyword>
<dbReference type="Proteomes" id="UP000285710">
    <property type="component" value="Unassembled WGS sequence"/>
</dbReference>
<feature type="domain" description="NADH-Ubiquinone oxidoreductase (complex I) chain 5 N-terminal" evidence="13">
    <location>
        <begin position="70"/>
        <end position="114"/>
    </location>
</feature>
<feature type="transmembrane region" description="Helical" evidence="11">
    <location>
        <begin position="274"/>
        <end position="295"/>
    </location>
</feature>
<dbReference type="InterPro" id="IPR001750">
    <property type="entry name" value="ND/Mrp_TM"/>
</dbReference>
<feature type="transmembrane region" description="Helical" evidence="11">
    <location>
        <begin position="876"/>
        <end position="896"/>
    </location>
</feature>
<feature type="transmembrane region" description="Helical" evidence="11">
    <location>
        <begin position="609"/>
        <end position="628"/>
    </location>
</feature>
<organism evidence="18 20">
    <name type="scientific">Paenirhodobacter populi</name>
    <dbReference type="NCBI Taxonomy" id="2306993"/>
    <lineage>
        <taxon>Bacteria</taxon>
        <taxon>Pseudomonadati</taxon>
        <taxon>Pseudomonadota</taxon>
        <taxon>Alphaproteobacteria</taxon>
        <taxon>Rhodobacterales</taxon>
        <taxon>Rhodobacter group</taxon>
        <taxon>Paenirhodobacter</taxon>
    </lineage>
</organism>
<feature type="domain" description="NADH:quinone oxidoreductase/Mrp antiporter transmembrane" evidence="12">
    <location>
        <begin position="130"/>
        <end position="408"/>
    </location>
</feature>
<evidence type="ECO:0000313" key="18">
    <source>
        <dbReference type="EMBL" id="RWR22505.1"/>
    </source>
</evidence>
<dbReference type="Pfam" id="PF00662">
    <property type="entry name" value="Proton_antipo_N"/>
    <property type="match status" value="1"/>
</dbReference>
<evidence type="ECO:0000259" key="13">
    <source>
        <dbReference type="Pfam" id="PF00662"/>
    </source>
</evidence>
<evidence type="ECO:0000259" key="12">
    <source>
        <dbReference type="Pfam" id="PF00361"/>
    </source>
</evidence>
<dbReference type="Pfam" id="PF20501">
    <property type="entry name" value="MbhE"/>
    <property type="match status" value="1"/>
</dbReference>
<evidence type="ECO:0000313" key="22">
    <source>
        <dbReference type="Proteomes" id="UP000285710"/>
    </source>
</evidence>
<protein>
    <submittedName>
        <fullName evidence="18">Monovalent cation/H+ antiporter subunit A</fullName>
    </submittedName>
</protein>
<feature type="transmembrane region" description="Helical" evidence="11">
    <location>
        <begin position="209"/>
        <end position="234"/>
    </location>
</feature>
<evidence type="ECO:0000256" key="5">
    <source>
        <dbReference type="ARBA" id="ARBA00022475"/>
    </source>
</evidence>
<comment type="function">
    <text evidence="1">NDH-1 shuttles electrons from NADH, via FMN and iron-sulfur (Fe-S) centers, to quinones in the respiratory chain. The immediate electron acceptor for the enzyme in this species is believed to be ubiquinone. Couples the redox reaction to proton translocation (for every two electrons transferred, four hydrogen ions are translocated across the cytoplasmic membrane), and thus conserves the redox energy in a proton gradient.</text>
</comment>
<dbReference type="GO" id="GO:0015297">
    <property type="term" value="F:antiporter activity"/>
    <property type="evidence" value="ECO:0007669"/>
    <property type="project" value="UniProtKB-KW"/>
</dbReference>
<feature type="domain" description="MrpA C-terminal/MbhE" evidence="16">
    <location>
        <begin position="700"/>
        <end position="796"/>
    </location>
</feature>
<dbReference type="GO" id="GO:0005886">
    <property type="term" value="C:plasma membrane"/>
    <property type="evidence" value="ECO:0007669"/>
    <property type="project" value="UniProtKB-SubCell"/>
</dbReference>
<evidence type="ECO:0000259" key="14">
    <source>
        <dbReference type="Pfam" id="PF04039"/>
    </source>
</evidence>
<evidence type="ECO:0000313" key="19">
    <source>
        <dbReference type="EMBL" id="RWR30041.1"/>
    </source>
</evidence>
<feature type="domain" description="Na+/H+ antiporter MnhB subunit-related protein" evidence="14">
    <location>
        <begin position="809"/>
        <end position="932"/>
    </location>
</feature>
<dbReference type="OrthoDB" id="9811798at2"/>
<feature type="transmembrane region" description="Helical" evidence="11">
    <location>
        <begin position="463"/>
        <end position="490"/>
    </location>
</feature>
<feature type="transmembrane region" description="Helical" evidence="11">
    <location>
        <begin position="31"/>
        <end position="51"/>
    </location>
</feature>
<dbReference type="InterPro" id="IPR001516">
    <property type="entry name" value="Proton_antipo_N"/>
</dbReference>
<feature type="transmembrane region" description="Helical" evidence="11">
    <location>
        <begin position="635"/>
        <end position="655"/>
    </location>
</feature>
<feature type="transmembrane region" description="Helical" evidence="11">
    <location>
        <begin position="702"/>
        <end position="723"/>
    </location>
</feature>
<feature type="transmembrane region" description="Helical" evidence="11">
    <location>
        <begin position="302"/>
        <end position="320"/>
    </location>
</feature>
<proteinExistence type="predicted"/>
<feature type="transmembrane region" description="Helical" evidence="11">
    <location>
        <begin position="82"/>
        <end position="101"/>
    </location>
</feature>
<sequence>MIEQNLLLILVLLPFVGAVAAATLPVNAHSAAAWLSGLTMAGGLAILAGFYDPVSQGLVIRGTVQWVPAIGLNLSFRLDGFAWLFVTLVLSIGILVVLYARYYLSKTDPVPRFYSFLMAFTGAMLGILLSGNALMLVVFWELTSIFSFLLIGYWHGNPNARDGARTALVITAGGGVCLLAAMLLLGQIVGSYQLDRILNSGDIIRAHPLYLPVMVLFLIGAFTKSAQFPFHFWLPGAMAAPTPVSAFLHSATMVKAGVFLLIRFSPALGGTDTWFYVVTGTGMITLIMGAVIALFRHDLKGLLAYSTISHLGLITALAGIGGSAAILAAIFHIVNHAVFKASLFMAAGIIDHETGTRDMRRLSGLIRVMPITGALAIVAAGAMAGVPLLNGFISKEMFLAEAVGWHNGTWLDNALPWLATVASIFAVAYSARFIGSVFFGPLATDLPKKPHEPPHWMRRPVELLVLICLIVGILPGQTLGAVLNAALASVMGRGTEHYDIALWHGFNEPLMMSLLALAAGGLLYALTGRWVARGPEGPPFFHMIRGQKIYEWLMLRLSWKWPRMIHGFVGTEKLQLQLRIMVLLALAVGFAALWNSGFIGPIAKWNTPNLAFGLMWVVGASCAIAAAWQAKYHRFAALVLLGGAGTITCLTFAWFSAPDLAVTQLLVELVTTVLLLLGLRWLPRRRSEIAADRLLPARIRRIWDLVIASVAGAGLAAMAYAVMTRPLVPNIGDWFLRNAYYEGGGTNTVNVILVDFRAFDTFGEITVLAIVGLTVFALLRRFRPAPESIAAPAQQRGSTPKMLGNYLLIASMIMKYMFPVLIVVAADLFFRGHDLPGGGFSAGVTIATALLLQYLATNVRWIEARITVLPIRWMGFGLLIAGATGIGAWAFGYPFLTAHARYIDLPLIGKTPAATALIFDLGVFSLVVGATVLMLIAIAHQSLRAARMREAEEEAEKKKETA</sequence>
<evidence type="ECO:0000259" key="15">
    <source>
        <dbReference type="Pfam" id="PF13244"/>
    </source>
</evidence>
<evidence type="ECO:0000313" key="20">
    <source>
        <dbReference type="Proteomes" id="UP000284476"/>
    </source>
</evidence>
<keyword evidence="3" id="KW-0813">Transport</keyword>
<dbReference type="Pfam" id="PF00361">
    <property type="entry name" value="Proton_antipo_M"/>
    <property type="match status" value="1"/>
</dbReference>
<feature type="transmembrane region" description="Helical" evidence="11">
    <location>
        <begin position="510"/>
        <end position="532"/>
    </location>
</feature>
<dbReference type="PRINTS" id="PR01434">
    <property type="entry name" value="NADHDHGNASE5"/>
</dbReference>
<dbReference type="EMBL" id="SAUZ01000005">
    <property type="protein sequence ID" value="RWR22505.1"/>
    <property type="molecule type" value="Genomic_DNA"/>
</dbReference>
<dbReference type="Proteomes" id="UP000284476">
    <property type="component" value="Unassembled WGS sequence"/>
</dbReference>
<evidence type="ECO:0000256" key="7">
    <source>
        <dbReference type="ARBA" id="ARBA00022989"/>
    </source>
</evidence>